<evidence type="ECO:0000256" key="1">
    <source>
        <dbReference type="SAM" id="MobiDB-lite"/>
    </source>
</evidence>
<evidence type="ECO:0000313" key="3">
    <source>
        <dbReference type="Proteomes" id="UP000254329"/>
    </source>
</evidence>
<evidence type="ECO:0000313" key="2">
    <source>
        <dbReference type="EMBL" id="STO61045.1"/>
    </source>
</evidence>
<protein>
    <recommendedName>
        <fullName evidence="4">Phage protein</fullName>
    </recommendedName>
</protein>
<dbReference type="EMBL" id="UGHF01000001">
    <property type="protein sequence ID" value="STO61045.1"/>
    <property type="molecule type" value="Genomic_DNA"/>
</dbReference>
<dbReference type="AlphaFoldDB" id="A0A1V4B1W9"/>
<feature type="region of interest" description="Disordered" evidence="1">
    <location>
        <begin position="44"/>
        <end position="73"/>
    </location>
</feature>
<evidence type="ECO:0008006" key="4">
    <source>
        <dbReference type="Google" id="ProtNLM"/>
    </source>
</evidence>
<gene>
    <name evidence="2" type="ORF">NCTC1659_02352</name>
</gene>
<accession>A0A1V4B1W9</accession>
<name>A0A1V4B1W9_9PAST</name>
<sequence length="73" mass="8383">MITSRITLPSGTVVELFASDETLFNKIALNEDFRKLAKKYMEQEQKSREQAKKQARKKAKKAAKQARKKARGN</sequence>
<dbReference type="Proteomes" id="UP000254329">
    <property type="component" value="Unassembled WGS sequence"/>
</dbReference>
<organism evidence="2 3">
    <name type="scientific">Canicola haemoglobinophilus</name>
    <dbReference type="NCBI Taxonomy" id="733"/>
    <lineage>
        <taxon>Bacteria</taxon>
        <taxon>Pseudomonadati</taxon>
        <taxon>Pseudomonadota</taxon>
        <taxon>Gammaproteobacteria</taxon>
        <taxon>Pasteurellales</taxon>
        <taxon>Pasteurellaceae</taxon>
        <taxon>Canicola</taxon>
    </lineage>
</organism>
<proteinExistence type="predicted"/>
<reference evidence="2 3" key="1">
    <citation type="submission" date="2018-06" db="EMBL/GenBank/DDBJ databases">
        <authorList>
            <consortium name="Pathogen Informatics"/>
            <person name="Doyle S."/>
        </authorList>
    </citation>
    <scope>NUCLEOTIDE SEQUENCE [LARGE SCALE GENOMIC DNA]</scope>
    <source>
        <strain evidence="2 3">NCTC1659</strain>
    </source>
</reference>
<keyword evidence="3" id="KW-1185">Reference proteome</keyword>
<dbReference type="STRING" id="733.B0186_04510"/>
<dbReference type="RefSeq" id="WP_078218202.1">
    <property type="nucleotide sequence ID" value="NZ_MUXZ01000010.1"/>
</dbReference>
<feature type="compositionally biased region" description="Basic residues" evidence="1">
    <location>
        <begin position="53"/>
        <end position="73"/>
    </location>
</feature>